<dbReference type="EMBL" id="OX597814">
    <property type="protein sequence ID" value="CAI9715505.1"/>
    <property type="molecule type" value="Genomic_DNA"/>
</dbReference>
<reference evidence="1" key="1">
    <citation type="submission" date="2023-08" db="EMBL/GenBank/DDBJ databases">
        <authorList>
            <person name="Alioto T."/>
            <person name="Alioto T."/>
            <person name="Gomez Garrido J."/>
        </authorList>
    </citation>
    <scope>NUCLEOTIDE SEQUENCE</scope>
</reference>
<keyword evidence="2" id="KW-1185">Reference proteome</keyword>
<proteinExistence type="predicted"/>
<gene>
    <name evidence="1" type="ORF">OCTVUL_1B025262</name>
</gene>
<dbReference type="AlphaFoldDB" id="A0AA36EXF1"/>
<organism evidence="1 2">
    <name type="scientific">Octopus vulgaris</name>
    <name type="common">Common octopus</name>
    <dbReference type="NCBI Taxonomy" id="6645"/>
    <lineage>
        <taxon>Eukaryota</taxon>
        <taxon>Metazoa</taxon>
        <taxon>Spiralia</taxon>
        <taxon>Lophotrochozoa</taxon>
        <taxon>Mollusca</taxon>
        <taxon>Cephalopoda</taxon>
        <taxon>Coleoidea</taxon>
        <taxon>Octopodiformes</taxon>
        <taxon>Octopoda</taxon>
        <taxon>Incirrata</taxon>
        <taxon>Octopodidae</taxon>
        <taxon>Octopus</taxon>
    </lineage>
</organism>
<name>A0AA36EXF1_OCTVU</name>
<evidence type="ECO:0000313" key="2">
    <source>
        <dbReference type="Proteomes" id="UP001162480"/>
    </source>
</evidence>
<sequence>MPTEEEMLKEQEVESRNNKVTNFAAAAGVNMKDLNIDQKELVKYKGLIQREGLEVKVIIPSEVTHNASHCTIVYKSLIIKSKKLDIASKEVVEICLRPKAIPSFST</sequence>
<protein>
    <submittedName>
        <fullName evidence="1">Uncharacterized protein</fullName>
    </submittedName>
</protein>
<dbReference type="Proteomes" id="UP001162480">
    <property type="component" value="Chromosome 1"/>
</dbReference>
<evidence type="ECO:0000313" key="1">
    <source>
        <dbReference type="EMBL" id="CAI9715505.1"/>
    </source>
</evidence>
<accession>A0AA36EXF1</accession>